<sequence>MTISQIGTIESTSSCMHDGRTGKRQ</sequence>
<protein>
    <submittedName>
        <fullName evidence="2">Uncharacterized protein</fullName>
    </submittedName>
</protein>
<feature type="compositionally biased region" description="Polar residues" evidence="1">
    <location>
        <begin position="1"/>
        <end position="15"/>
    </location>
</feature>
<reference evidence="2" key="1">
    <citation type="submission" date="2014-09" db="EMBL/GenBank/DDBJ databases">
        <authorList>
            <person name="Magalhaes I.L.F."/>
            <person name="Oliveira U."/>
            <person name="Santos F.R."/>
            <person name="Vidigal T.H.D.A."/>
            <person name="Brescovit A.D."/>
            <person name="Santos A.J."/>
        </authorList>
    </citation>
    <scope>NUCLEOTIDE SEQUENCE</scope>
    <source>
        <tissue evidence="2">Shoot tissue taken approximately 20 cm above the soil surface</tissue>
    </source>
</reference>
<feature type="region of interest" description="Disordered" evidence="1">
    <location>
        <begin position="1"/>
        <end position="25"/>
    </location>
</feature>
<evidence type="ECO:0000256" key="1">
    <source>
        <dbReference type="SAM" id="MobiDB-lite"/>
    </source>
</evidence>
<evidence type="ECO:0000313" key="2">
    <source>
        <dbReference type="EMBL" id="JAE24996.1"/>
    </source>
</evidence>
<organism evidence="2">
    <name type="scientific">Arundo donax</name>
    <name type="common">Giant reed</name>
    <name type="synonym">Donax arundinaceus</name>
    <dbReference type="NCBI Taxonomy" id="35708"/>
    <lineage>
        <taxon>Eukaryota</taxon>
        <taxon>Viridiplantae</taxon>
        <taxon>Streptophyta</taxon>
        <taxon>Embryophyta</taxon>
        <taxon>Tracheophyta</taxon>
        <taxon>Spermatophyta</taxon>
        <taxon>Magnoliopsida</taxon>
        <taxon>Liliopsida</taxon>
        <taxon>Poales</taxon>
        <taxon>Poaceae</taxon>
        <taxon>PACMAD clade</taxon>
        <taxon>Arundinoideae</taxon>
        <taxon>Arundineae</taxon>
        <taxon>Arundo</taxon>
    </lineage>
</organism>
<dbReference type="EMBL" id="GBRH01172900">
    <property type="protein sequence ID" value="JAE24996.1"/>
    <property type="molecule type" value="Transcribed_RNA"/>
</dbReference>
<name>A0A0A9GR17_ARUDO</name>
<dbReference type="AlphaFoldDB" id="A0A0A9GR17"/>
<accession>A0A0A9GR17</accession>
<reference evidence="2" key="2">
    <citation type="journal article" date="2015" name="Data Brief">
        <title>Shoot transcriptome of the giant reed, Arundo donax.</title>
        <authorList>
            <person name="Barrero R.A."/>
            <person name="Guerrero F.D."/>
            <person name="Moolhuijzen P."/>
            <person name="Goolsby J.A."/>
            <person name="Tidwell J."/>
            <person name="Bellgard S.E."/>
            <person name="Bellgard M.I."/>
        </authorList>
    </citation>
    <scope>NUCLEOTIDE SEQUENCE</scope>
    <source>
        <tissue evidence="2">Shoot tissue taken approximately 20 cm above the soil surface</tissue>
    </source>
</reference>
<proteinExistence type="predicted"/>